<dbReference type="InterPro" id="IPR001568">
    <property type="entry name" value="RNase_T2-like"/>
</dbReference>
<proteinExistence type="inferred from homology"/>
<feature type="signal peptide" evidence="5">
    <location>
        <begin position="1"/>
        <end position="17"/>
    </location>
</feature>
<gene>
    <name evidence="6" type="ORF">V6N11_054344</name>
</gene>
<dbReference type="Proteomes" id="UP001396334">
    <property type="component" value="Unassembled WGS sequence"/>
</dbReference>
<organism evidence="6 7">
    <name type="scientific">Hibiscus sabdariffa</name>
    <name type="common">roselle</name>
    <dbReference type="NCBI Taxonomy" id="183260"/>
    <lineage>
        <taxon>Eukaryota</taxon>
        <taxon>Viridiplantae</taxon>
        <taxon>Streptophyta</taxon>
        <taxon>Embryophyta</taxon>
        <taxon>Tracheophyta</taxon>
        <taxon>Spermatophyta</taxon>
        <taxon>Magnoliopsida</taxon>
        <taxon>eudicotyledons</taxon>
        <taxon>Gunneridae</taxon>
        <taxon>Pentapetalae</taxon>
        <taxon>rosids</taxon>
        <taxon>malvids</taxon>
        <taxon>Malvales</taxon>
        <taxon>Malvaceae</taxon>
        <taxon>Malvoideae</taxon>
        <taxon>Hibiscus</taxon>
    </lineage>
</organism>
<dbReference type="PROSITE" id="PS00530">
    <property type="entry name" value="RNASE_T2_1"/>
    <property type="match status" value="1"/>
</dbReference>
<dbReference type="InterPro" id="IPR018188">
    <property type="entry name" value="RNase_T2_His_AS_1"/>
</dbReference>
<dbReference type="EMBL" id="JBBPBN010000017">
    <property type="protein sequence ID" value="KAK9019836.1"/>
    <property type="molecule type" value="Genomic_DNA"/>
</dbReference>
<evidence type="ECO:0000256" key="4">
    <source>
        <dbReference type="RuleBase" id="RU004328"/>
    </source>
</evidence>
<evidence type="ECO:0000256" key="2">
    <source>
        <dbReference type="ARBA" id="ARBA00022722"/>
    </source>
</evidence>
<name>A0ABR2S491_9ROSI</name>
<protein>
    <submittedName>
        <fullName evidence="6">Uncharacterized protein</fullName>
    </submittedName>
</protein>
<dbReference type="InterPro" id="IPR036430">
    <property type="entry name" value="RNase_T2-like_sf"/>
</dbReference>
<comment type="caution">
    <text evidence="6">The sequence shown here is derived from an EMBL/GenBank/DDBJ whole genome shotgun (WGS) entry which is preliminary data.</text>
</comment>
<dbReference type="PANTHER" id="PTHR11240">
    <property type="entry name" value="RIBONUCLEASE T2"/>
    <property type="match status" value="1"/>
</dbReference>
<evidence type="ECO:0000256" key="3">
    <source>
        <dbReference type="ARBA" id="ARBA00023239"/>
    </source>
</evidence>
<accession>A0ABR2S491</accession>
<evidence type="ECO:0000256" key="1">
    <source>
        <dbReference type="ARBA" id="ARBA00007469"/>
    </source>
</evidence>
<evidence type="ECO:0000256" key="5">
    <source>
        <dbReference type="SAM" id="SignalP"/>
    </source>
</evidence>
<keyword evidence="7" id="KW-1185">Reference proteome</keyword>
<sequence length="143" mass="16365">MPMKQLLFLVAAALSHSKLCSLSRRIYYALTLQWPPSACDPVPPKQQCIKDIPERFTIHGLWPEHSDASPVYPEEAECHGIKYSPKQLDNFLKKKSFYTYLEEYWPNLYVDTTVIRNFGQLNGTSMGSVRISKPILFAISNVV</sequence>
<dbReference type="PANTHER" id="PTHR11240:SF22">
    <property type="entry name" value="RIBONUCLEASE T2"/>
    <property type="match status" value="1"/>
</dbReference>
<keyword evidence="3" id="KW-0456">Lyase</keyword>
<keyword evidence="2" id="KW-0378">Hydrolase</keyword>
<keyword evidence="2" id="KW-0540">Nuclease</keyword>
<comment type="similarity">
    <text evidence="1 4">Belongs to the RNase T2 family.</text>
</comment>
<dbReference type="Pfam" id="PF00445">
    <property type="entry name" value="Ribonuclease_T2"/>
    <property type="match status" value="1"/>
</dbReference>
<reference evidence="6 7" key="1">
    <citation type="journal article" date="2024" name="G3 (Bethesda)">
        <title>Genome assembly of Hibiscus sabdariffa L. provides insights into metabolisms of medicinal natural products.</title>
        <authorList>
            <person name="Kim T."/>
        </authorList>
    </citation>
    <scope>NUCLEOTIDE SEQUENCE [LARGE SCALE GENOMIC DNA]</scope>
    <source>
        <strain evidence="6">TK-2024</strain>
        <tissue evidence="6">Old leaves</tissue>
    </source>
</reference>
<dbReference type="SUPFAM" id="SSF55895">
    <property type="entry name" value="Ribonuclease Rh-like"/>
    <property type="match status" value="1"/>
</dbReference>
<dbReference type="Gene3D" id="3.90.730.10">
    <property type="entry name" value="Ribonuclease T2-like"/>
    <property type="match status" value="1"/>
</dbReference>
<evidence type="ECO:0000313" key="7">
    <source>
        <dbReference type="Proteomes" id="UP001396334"/>
    </source>
</evidence>
<feature type="chain" id="PRO_5045909323" evidence="5">
    <location>
        <begin position="18"/>
        <end position="143"/>
    </location>
</feature>
<evidence type="ECO:0000313" key="6">
    <source>
        <dbReference type="EMBL" id="KAK9019836.1"/>
    </source>
</evidence>
<keyword evidence="5" id="KW-0732">Signal</keyword>